<dbReference type="EMBL" id="SMKX01000044">
    <property type="protein sequence ID" value="TDD58857.1"/>
    <property type="molecule type" value="Genomic_DNA"/>
</dbReference>
<feature type="signal peptide" evidence="1">
    <location>
        <begin position="1"/>
        <end position="29"/>
    </location>
</feature>
<evidence type="ECO:0000256" key="1">
    <source>
        <dbReference type="SAM" id="SignalP"/>
    </source>
</evidence>
<accession>A0A4V2YPN6</accession>
<comment type="caution">
    <text evidence="2">The sequence shown here is derived from an EMBL/GenBank/DDBJ whole genome shotgun (WGS) entry which is preliminary data.</text>
</comment>
<dbReference type="Pfam" id="PF13385">
    <property type="entry name" value="Laminin_G_3"/>
    <property type="match status" value="1"/>
</dbReference>
<dbReference type="InterPro" id="IPR013320">
    <property type="entry name" value="ConA-like_dom_sf"/>
</dbReference>
<keyword evidence="3" id="KW-1185">Reference proteome</keyword>
<protein>
    <submittedName>
        <fullName evidence="2">LamG domain-containing protein</fullName>
    </submittedName>
</protein>
<organism evidence="2 3">
    <name type="scientific">Kribbella antibiotica</name>
    <dbReference type="NCBI Taxonomy" id="190195"/>
    <lineage>
        <taxon>Bacteria</taxon>
        <taxon>Bacillati</taxon>
        <taxon>Actinomycetota</taxon>
        <taxon>Actinomycetes</taxon>
        <taxon>Propionibacteriales</taxon>
        <taxon>Kribbellaceae</taxon>
        <taxon>Kribbella</taxon>
    </lineage>
</organism>
<evidence type="ECO:0000313" key="3">
    <source>
        <dbReference type="Proteomes" id="UP000295124"/>
    </source>
</evidence>
<dbReference type="AlphaFoldDB" id="A0A4V2YPN6"/>
<feature type="chain" id="PRO_5020255051" evidence="1">
    <location>
        <begin position="30"/>
        <end position="281"/>
    </location>
</feature>
<dbReference type="Proteomes" id="UP000295124">
    <property type="component" value="Unassembled WGS sequence"/>
</dbReference>
<evidence type="ECO:0000313" key="2">
    <source>
        <dbReference type="EMBL" id="TDD58857.1"/>
    </source>
</evidence>
<gene>
    <name evidence="2" type="ORF">E1263_17430</name>
</gene>
<dbReference type="SUPFAM" id="SSF49899">
    <property type="entry name" value="Concanavalin A-like lectins/glucanases"/>
    <property type="match status" value="1"/>
</dbReference>
<dbReference type="Gene3D" id="2.60.120.200">
    <property type="match status" value="1"/>
</dbReference>
<sequence length="281" mass="30182">MKTQQKLSTLIIASLTLLTAVIAPGSAMAAELGESCRGLSTYDTAVLADSPAAYWRMGDSGRTVKDSSGRGRTGKYFGSPTATSMPNGDPATKFNGSSQYAQIADSNYLSIPTTGRLTVEAWLRPDVLQFTHQEASGYVHWMGKGVANQHEYTARMYSQANAESRPNRISGYSFNLAGGLGAGSYFQDTVTAGQWIHYTLVINTVDTSSTYPTGYTKVYKNGVLRDTDSLQGYSIIPGNGTAPFRIGTRDFASYFQGAIGKVAVYGYEVPASRLAAHYSAM</sequence>
<name>A0A4V2YPN6_9ACTN</name>
<proteinExistence type="predicted"/>
<reference evidence="2 3" key="1">
    <citation type="submission" date="2019-03" db="EMBL/GenBank/DDBJ databases">
        <title>Draft genome sequences of novel Actinobacteria.</title>
        <authorList>
            <person name="Sahin N."/>
            <person name="Ay H."/>
            <person name="Saygin H."/>
        </authorList>
    </citation>
    <scope>NUCLEOTIDE SEQUENCE [LARGE SCALE GENOMIC DNA]</scope>
    <source>
        <strain evidence="2 3">JCM 13523</strain>
    </source>
</reference>
<dbReference type="OrthoDB" id="9802683at2"/>
<keyword evidence="1" id="KW-0732">Signal</keyword>
<dbReference type="RefSeq" id="WP_132168579.1">
    <property type="nucleotide sequence ID" value="NZ_SMKX01000044.1"/>
</dbReference>